<dbReference type="Gene3D" id="3.40.190.10">
    <property type="entry name" value="Periplasmic binding protein-like II"/>
    <property type="match status" value="2"/>
</dbReference>
<dbReference type="OrthoDB" id="9790048at2"/>
<dbReference type="InterPro" id="IPR050811">
    <property type="entry name" value="Phosphate_ABC_transporter"/>
</dbReference>
<keyword evidence="2" id="KW-0732">Signal</keyword>
<evidence type="ECO:0000256" key="1">
    <source>
        <dbReference type="PROSITE-ProRule" id="PRU00473"/>
    </source>
</evidence>
<feature type="chain" id="PRO_5019140707" description="OmpA-like domain-containing protein" evidence="2">
    <location>
        <begin position="23"/>
        <end position="502"/>
    </location>
</feature>
<dbReference type="GO" id="GO:0016020">
    <property type="term" value="C:membrane"/>
    <property type="evidence" value="ECO:0007669"/>
    <property type="project" value="UniProtKB-UniRule"/>
</dbReference>
<dbReference type="PANTHER" id="PTHR30570:SF1">
    <property type="entry name" value="PHOSPHATE-BINDING PROTEIN PSTS"/>
    <property type="match status" value="1"/>
</dbReference>
<protein>
    <recommendedName>
        <fullName evidence="3">OmpA-like domain-containing protein</fullName>
    </recommendedName>
</protein>
<dbReference type="SUPFAM" id="SSF53850">
    <property type="entry name" value="Periplasmic binding protein-like II"/>
    <property type="match status" value="1"/>
</dbReference>
<evidence type="ECO:0000313" key="5">
    <source>
        <dbReference type="Proteomes" id="UP000284547"/>
    </source>
</evidence>
<feature type="signal peptide" evidence="2">
    <location>
        <begin position="1"/>
        <end position="22"/>
    </location>
</feature>
<dbReference type="Gene3D" id="3.30.1330.60">
    <property type="entry name" value="OmpA-like domain"/>
    <property type="match status" value="1"/>
</dbReference>
<proteinExistence type="predicted"/>
<dbReference type="Proteomes" id="UP000284547">
    <property type="component" value="Unassembled WGS sequence"/>
</dbReference>
<dbReference type="InterPro" id="IPR006665">
    <property type="entry name" value="OmpA-like"/>
</dbReference>
<reference evidence="4 5" key="1">
    <citation type="submission" date="2018-08" db="EMBL/GenBank/DDBJ databases">
        <title>Flavobacterium tibetense sp. nov., isolated from a wetland YonghuCo on Tibetan Plateau.</title>
        <authorList>
            <person name="Phurbu D."/>
            <person name="Lu H."/>
            <person name="Xing P."/>
        </authorList>
    </citation>
    <scope>NUCLEOTIDE SEQUENCE [LARGE SCALE GENOMIC DNA]</scope>
    <source>
        <strain evidence="4 5">DJC</strain>
    </source>
</reference>
<sequence>MRAGFWRAAVFAALFAPSIAGAQDVTLSAREGGLEISGMLQGYDGEFYRIDSAYGLLTVDAAGVICDGPACPDLTAPRARVRIVGLAGVGETLLPPLLQAFAEARGLSYAETGQDGYTAVVSDPKSGKPLADISFGAAAPDLARAELLAGQAEMILAAATEPDLGARVLALDAMVPIVATDNPLPQISTGDLARVLAGEVANWAEIGGPDMPLVLHGLAADAALQRALAARLGRDVVASVIHDDIAALGNAVQRDPWAVAMTVRAGVRGARVLPLTDSCGFPLLSSALAVKAEDYPLSLPIFLLTPKRRLPLFVREFLTFLETPQAQAVVAAAGWIDRQPERQPLTGDGLRLINAIQGAGEETTLADLKRLADAMDGADRLSLTFRFQDGSSQLDAHSRNNLDDLARLIEVGVFRDQAIVLAGFSDGSGPAATNLALSQSRAEGLRAGLALAGVAEDDLPEVIAFGEAMPMACDETGAGRRLNRRVEVWMKPVFTDTRPIEN</sequence>
<gene>
    <name evidence="4" type="ORF">D1012_09230</name>
</gene>
<dbReference type="SUPFAM" id="SSF103088">
    <property type="entry name" value="OmpA-like"/>
    <property type="match status" value="1"/>
</dbReference>
<dbReference type="Pfam" id="PF00691">
    <property type="entry name" value="OmpA"/>
    <property type="match status" value="1"/>
</dbReference>
<evidence type="ECO:0000256" key="2">
    <source>
        <dbReference type="SAM" id="SignalP"/>
    </source>
</evidence>
<dbReference type="EMBL" id="QWEY01000004">
    <property type="protein sequence ID" value="RGP37397.1"/>
    <property type="molecule type" value="Genomic_DNA"/>
</dbReference>
<dbReference type="PANTHER" id="PTHR30570">
    <property type="entry name" value="PERIPLASMIC PHOSPHATE BINDING COMPONENT OF PHOSPHATE ABC TRANSPORTER"/>
    <property type="match status" value="1"/>
</dbReference>
<comment type="caution">
    <text evidence="4">The sequence shown here is derived from an EMBL/GenBank/DDBJ whole genome shotgun (WGS) entry which is preliminary data.</text>
</comment>
<evidence type="ECO:0000259" key="3">
    <source>
        <dbReference type="PROSITE" id="PS51123"/>
    </source>
</evidence>
<dbReference type="CDD" id="cd07185">
    <property type="entry name" value="OmpA_C-like"/>
    <property type="match status" value="1"/>
</dbReference>
<keyword evidence="1" id="KW-0472">Membrane</keyword>
<name>A0A411Z2V0_9RHOB</name>
<dbReference type="InterPro" id="IPR036737">
    <property type="entry name" value="OmpA-like_sf"/>
</dbReference>
<dbReference type="PROSITE" id="PS51123">
    <property type="entry name" value="OMPA_2"/>
    <property type="match status" value="1"/>
</dbReference>
<dbReference type="RefSeq" id="WP_118151380.1">
    <property type="nucleotide sequence ID" value="NZ_QWEY01000004.1"/>
</dbReference>
<evidence type="ECO:0000313" key="4">
    <source>
        <dbReference type="EMBL" id="RGP37397.1"/>
    </source>
</evidence>
<feature type="domain" description="OmpA-like" evidence="3">
    <location>
        <begin position="374"/>
        <end position="494"/>
    </location>
</feature>
<accession>A0A411Z2V0</accession>
<organism evidence="4 5">
    <name type="scientific">Pseudotabrizicola alkalilacus</name>
    <dbReference type="NCBI Taxonomy" id="2305252"/>
    <lineage>
        <taxon>Bacteria</taxon>
        <taxon>Pseudomonadati</taxon>
        <taxon>Pseudomonadota</taxon>
        <taxon>Alphaproteobacteria</taxon>
        <taxon>Rhodobacterales</taxon>
        <taxon>Paracoccaceae</taxon>
        <taxon>Pseudotabrizicola</taxon>
    </lineage>
</organism>
<keyword evidence="5" id="KW-1185">Reference proteome</keyword>
<dbReference type="AlphaFoldDB" id="A0A411Z2V0"/>